<evidence type="ECO:0000256" key="1">
    <source>
        <dbReference type="SAM" id="MobiDB-lite"/>
    </source>
</evidence>
<keyword evidence="3" id="KW-0732">Signal</keyword>
<accession>A0A139GZX3</accession>
<proteinExistence type="predicted"/>
<dbReference type="EMBL" id="LFZN01000201">
    <property type="protein sequence ID" value="KXS95763.1"/>
    <property type="molecule type" value="Genomic_DNA"/>
</dbReference>
<keyword evidence="2" id="KW-0812">Transmembrane</keyword>
<feature type="signal peptide" evidence="3">
    <location>
        <begin position="1"/>
        <end position="21"/>
    </location>
</feature>
<feature type="compositionally biased region" description="Polar residues" evidence="1">
    <location>
        <begin position="226"/>
        <end position="240"/>
    </location>
</feature>
<keyword evidence="2" id="KW-1133">Transmembrane helix</keyword>
<gene>
    <name evidence="4" type="ORF">AC578_1722</name>
</gene>
<protein>
    <submittedName>
        <fullName evidence="4">Uncharacterized protein</fullName>
    </submittedName>
</protein>
<reference evidence="4 5" key="1">
    <citation type="submission" date="2015-07" db="EMBL/GenBank/DDBJ databases">
        <title>Comparative genomics of the Sigatoka disease complex on banana suggests a link between parallel evolutionary changes in Pseudocercospora fijiensis and Pseudocercospora eumusae and increased virulence on the banana host.</title>
        <authorList>
            <person name="Chang T.-C."/>
            <person name="Salvucci A."/>
            <person name="Crous P.W."/>
            <person name="Stergiopoulos I."/>
        </authorList>
    </citation>
    <scope>NUCLEOTIDE SEQUENCE [LARGE SCALE GENOMIC DNA]</scope>
    <source>
        <strain evidence="4 5">CBS 114824</strain>
    </source>
</reference>
<keyword evidence="2" id="KW-0472">Membrane</keyword>
<evidence type="ECO:0000313" key="5">
    <source>
        <dbReference type="Proteomes" id="UP000070133"/>
    </source>
</evidence>
<dbReference type="Proteomes" id="UP000070133">
    <property type="component" value="Unassembled WGS sequence"/>
</dbReference>
<name>A0A139GZX3_9PEZI</name>
<feature type="chain" id="PRO_5007806167" evidence="3">
    <location>
        <begin position="22"/>
        <end position="380"/>
    </location>
</feature>
<feature type="compositionally biased region" description="Low complexity" evidence="1">
    <location>
        <begin position="215"/>
        <end position="225"/>
    </location>
</feature>
<evidence type="ECO:0000313" key="4">
    <source>
        <dbReference type="EMBL" id="KXS95763.1"/>
    </source>
</evidence>
<comment type="caution">
    <text evidence="4">The sequence shown here is derived from an EMBL/GenBank/DDBJ whole genome shotgun (WGS) entry which is preliminary data.</text>
</comment>
<evidence type="ECO:0000256" key="2">
    <source>
        <dbReference type="SAM" id="Phobius"/>
    </source>
</evidence>
<organism evidence="4 5">
    <name type="scientific">Pseudocercospora eumusae</name>
    <dbReference type="NCBI Taxonomy" id="321146"/>
    <lineage>
        <taxon>Eukaryota</taxon>
        <taxon>Fungi</taxon>
        <taxon>Dikarya</taxon>
        <taxon>Ascomycota</taxon>
        <taxon>Pezizomycotina</taxon>
        <taxon>Dothideomycetes</taxon>
        <taxon>Dothideomycetidae</taxon>
        <taxon>Mycosphaerellales</taxon>
        <taxon>Mycosphaerellaceae</taxon>
        <taxon>Pseudocercospora</taxon>
    </lineage>
</organism>
<dbReference type="AlphaFoldDB" id="A0A139GZX3"/>
<dbReference type="STRING" id="321146.A0A139GZX3"/>
<sequence>MLNAYHITICLYAVATVLVAAGKLQYDIPAFEARPDLSKNTPRPYDETGLARRQTDGPRLTIGFNYGDPSSPVECDPGYTASIAPTPVPVFGCCNIQGSCNSFWNTCVDFGQTCSDTNDVDVCSSISEHVLTCSSGFSKCVSFMLKTVIDGPILATSYGCGPSSSTIAVLAATGVLSALESITASATQGSALETPVANTQSRISRTKYSTKEPITSSTPQTTTSSAPVHTPTSLKPSSKASKTPVLVPAIVVPIATAIFLAALWLWKKKTPRSRIVPKDRGRKQEDSLLAVKFSTFTGNKARGNSRVQNGHVYNNTNHYYAASPAHAPAREGNSSSILLLEQRFFGEGTIYLKRFSRQLSQSRMLMANSAVSKPVGGLLQ</sequence>
<feature type="transmembrane region" description="Helical" evidence="2">
    <location>
        <begin position="245"/>
        <end position="266"/>
    </location>
</feature>
<feature type="compositionally biased region" description="Polar residues" evidence="1">
    <location>
        <begin position="193"/>
        <end position="207"/>
    </location>
</feature>
<feature type="region of interest" description="Disordered" evidence="1">
    <location>
        <begin position="193"/>
        <end position="240"/>
    </location>
</feature>
<evidence type="ECO:0000256" key="3">
    <source>
        <dbReference type="SAM" id="SignalP"/>
    </source>
</evidence>
<keyword evidence="5" id="KW-1185">Reference proteome</keyword>